<feature type="coiled-coil region" evidence="1">
    <location>
        <begin position="2"/>
        <end position="44"/>
    </location>
</feature>
<dbReference type="EMBL" id="AP024488">
    <property type="protein sequence ID" value="BCS95878.1"/>
    <property type="molecule type" value="Genomic_DNA"/>
</dbReference>
<accession>A0ABN6F261</accession>
<evidence type="ECO:0000313" key="2">
    <source>
        <dbReference type="EMBL" id="BCS95878.1"/>
    </source>
</evidence>
<gene>
    <name evidence="2" type="ORF">DSLASN_15100</name>
</gene>
<sequence>MIDSIMKRIEVLLEEADQMDDARRKELQGLLETLKEETKILAESHREEAESIAGFTGITTQQAVRKSPDPKLVSLSSEGLMASVEGFEASNPRLVSAVNALCTFFANLGI</sequence>
<evidence type="ECO:0000313" key="3">
    <source>
        <dbReference type="Proteomes" id="UP001320148"/>
    </source>
</evidence>
<evidence type="ECO:0000256" key="1">
    <source>
        <dbReference type="SAM" id="Coils"/>
    </source>
</evidence>
<protein>
    <recommendedName>
        <fullName evidence="4">DUF4404 family protein</fullName>
    </recommendedName>
</protein>
<dbReference type="Proteomes" id="UP001320148">
    <property type="component" value="Chromosome"/>
</dbReference>
<dbReference type="RefSeq" id="WP_236892224.1">
    <property type="nucleotide sequence ID" value="NZ_AP024488.1"/>
</dbReference>
<organism evidence="2 3">
    <name type="scientific">Desulfoluna limicola</name>
    <dbReference type="NCBI Taxonomy" id="2810562"/>
    <lineage>
        <taxon>Bacteria</taxon>
        <taxon>Pseudomonadati</taxon>
        <taxon>Thermodesulfobacteriota</taxon>
        <taxon>Desulfobacteria</taxon>
        <taxon>Desulfobacterales</taxon>
        <taxon>Desulfolunaceae</taxon>
        <taxon>Desulfoluna</taxon>
    </lineage>
</organism>
<name>A0ABN6F261_9BACT</name>
<proteinExistence type="predicted"/>
<evidence type="ECO:0008006" key="4">
    <source>
        <dbReference type="Google" id="ProtNLM"/>
    </source>
</evidence>
<keyword evidence="1" id="KW-0175">Coiled coil</keyword>
<keyword evidence="3" id="KW-1185">Reference proteome</keyword>
<reference evidence="2 3" key="1">
    <citation type="submission" date="2021-02" db="EMBL/GenBank/DDBJ databases">
        <title>Complete genome of Desulfoluna sp. strain ASN36.</title>
        <authorList>
            <person name="Takahashi A."/>
            <person name="Kojima H."/>
            <person name="Fukui M."/>
        </authorList>
    </citation>
    <scope>NUCLEOTIDE SEQUENCE [LARGE SCALE GENOMIC DNA]</scope>
    <source>
        <strain evidence="2 3">ASN36</strain>
    </source>
</reference>